<keyword evidence="2" id="KW-0808">Transferase</keyword>
<dbReference type="NCBIfam" id="NF006743">
    <property type="entry name" value="PRK09270.1-2"/>
    <property type="match status" value="1"/>
</dbReference>
<gene>
    <name evidence="2" type="ORF">RM423_06885</name>
</gene>
<keyword evidence="2" id="KW-0418">Kinase</keyword>
<sequence length="217" mass="23349">MLTTFAEAVSSASALAELGGRRILGLTGPPGAGKSTLAGRLADVLGPGRVALVGMDGFHIADQELRRIGLRDRKGAPETFDRAGYAALLRRLRSEPGTVYAPAFDRDIEDSIAAAVAVPAEVPLVITEGNYLLLWPELRPSLDEVWYLDPPAGERLDALIARHIAFGKTPEQARDWVLGSDERNSQLVAGHRRGADQVLGWFDTSTAALDDRDGARR</sequence>
<evidence type="ECO:0000313" key="3">
    <source>
        <dbReference type="Proteomes" id="UP001183176"/>
    </source>
</evidence>
<dbReference type="Gene3D" id="3.40.50.300">
    <property type="entry name" value="P-loop containing nucleotide triphosphate hydrolases"/>
    <property type="match status" value="1"/>
</dbReference>
<dbReference type="PANTHER" id="PTHR10285">
    <property type="entry name" value="URIDINE KINASE"/>
    <property type="match status" value="1"/>
</dbReference>
<dbReference type="InterPro" id="IPR003593">
    <property type="entry name" value="AAA+_ATPase"/>
</dbReference>
<dbReference type="EMBL" id="JAVREH010000006">
    <property type="protein sequence ID" value="MDT0261118.1"/>
    <property type="molecule type" value="Genomic_DNA"/>
</dbReference>
<keyword evidence="3" id="KW-1185">Reference proteome</keyword>
<accession>A0ABU2J8R4</accession>
<dbReference type="Proteomes" id="UP001183176">
    <property type="component" value="Unassembled WGS sequence"/>
</dbReference>
<dbReference type="SUPFAM" id="SSF52540">
    <property type="entry name" value="P-loop containing nucleoside triphosphate hydrolases"/>
    <property type="match status" value="1"/>
</dbReference>
<protein>
    <submittedName>
        <fullName evidence="2">Nucleoside/nucleotide kinase family protein</fullName>
    </submittedName>
</protein>
<dbReference type="InterPro" id="IPR027417">
    <property type="entry name" value="P-loop_NTPase"/>
</dbReference>
<dbReference type="SMART" id="SM00382">
    <property type="entry name" value="AAA"/>
    <property type="match status" value="1"/>
</dbReference>
<comment type="caution">
    <text evidence="2">The sequence shown here is derived from an EMBL/GenBank/DDBJ whole genome shotgun (WGS) entry which is preliminary data.</text>
</comment>
<reference evidence="3" key="1">
    <citation type="submission" date="2023-07" db="EMBL/GenBank/DDBJ databases">
        <title>30 novel species of actinomycetes from the DSMZ collection.</title>
        <authorList>
            <person name="Nouioui I."/>
        </authorList>
    </citation>
    <scope>NUCLEOTIDE SEQUENCE [LARGE SCALE GENOMIC DNA]</scope>
    <source>
        <strain evidence="3">DSM 44399</strain>
    </source>
</reference>
<proteinExistence type="predicted"/>
<evidence type="ECO:0000259" key="1">
    <source>
        <dbReference type="SMART" id="SM00382"/>
    </source>
</evidence>
<evidence type="ECO:0000313" key="2">
    <source>
        <dbReference type="EMBL" id="MDT0261118.1"/>
    </source>
</evidence>
<feature type="domain" description="AAA+ ATPase" evidence="1">
    <location>
        <begin position="20"/>
        <end position="152"/>
    </location>
</feature>
<name>A0ABU2J8R4_9ACTN</name>
<organism evidence="2 3">
    <name type="scientific">Jatrophihabitans lederbergiae</name>
    <dbReference type="NCBI Taxonomy" id="3075547"/>
    <lineage>
        <taxon>Bacteria</taxon>
        <taxon>Bacillati</taxon>
        <taxon>Actinomycetota</taxon>
        <taxon>Actinomycetes</taxon>
        <taxon>Jatrophihabitantales</taxon>
        <taxon>Jatrophihabitantaceae</taxon>
        <taxon>Jatrophihabitans</taxon>
    </lineage>
</organism>
<dbReference type="RefSeq" id="WP_311422273.1">
    <property type="nucleotide sequence ID" value="NZ_JAVREH010000006.1"/>
</dbReference>
<dbReference type="GO" id="GO:0016301">
    <property type="term" value="F:kinase activity"/>
    <property type="evidence" value="ECO:0007669"/>
    <property type="project" value="UniProtKB-KW"/>
</dbReference>